<sequence>MAREKRIKIEEPFLEQIHQLVKLCKSNKAAAEYCQVSPGFLSNIKRRNIKFLSESTYKRISLVCGKSTLEEIQAVGQEIQALLKEEREKQAKIDEEIAERERQKMLAAVRRVTNLKVGTTYRVSFSTGDLRLKFNREDDIIGKLIEISKEFLVFQAKNYRFTALKKDLMRGYVVTKEC</sequence>
<evidence type="ECO:0000313" key="2">
    <source>
        <dbReference type="EMBL" id="MEQ2400112.1"/>
    </source>
</evidence>
<feature type="coiled-coil region" evidence="1">
    <location>
        <begin position="69"/>
        <end position="103"/>
    </location>
</feature>
<keyword evidence="3" id="KW-1185">Reference proteome</keyword>
<organism evidence="2 3">
    <name type="scientific">Peptoniphilus hominis</name>
    <name type="common">ex Hitch et al. 2025</name>
    <dbReference type="NCBI Taxonomy" id="3133174"/>
    <lineage>
        <taxon>Bacteria</taxon>
        <taxon>Bacillati</taxon>
        <taxon>Bacillota</taxon>
        <taxon>Tissierellia</taxon>
        <taxon>Tissierellales</taxon>
        <taxon>Peptoniphilaceae</taxon>
        <taxon>Peptoniphilus</taxon>
    </lineage>
</organism>
<keyword evidence="1" id="KW-0175">Coiled coil</keyword>
<dbReference type="Proteomes" id="UP001447979">
    <property type="component" value="Unassembled WGS sequence"/>
</dbReference>
<reference evidence="2 3" key="1">
    <citation type="submission" date="2024-03" db="EMBL/GenBank/DDBJ databases">
        <title>Human intestinal bacterial collection.</title>
        <authorList>
            <person name="Pauvert C."/>
            <person name="Hitch T.C.A."/>
            <person name="Clavel T."/>
        </authorList>
    </citation>
    <scope>NUCLEOTIDE SEQUENCE [LARGE SCALE GENOMIC DNA]</scope>
    <source>
        <strain evidence="2 3">CLA-SR-H025</strain>
    </source>
</reference>
<dbReference type="RefSeq" id="WP_349169788.1">
    <property type="nucleotide sequence ID" value="NZ_JBBMFO010000001.1"/>
</dbReference>
<evidence type="ECO:0000313" key="3">
    <source>
        <dbReference type="Proteomes" id="UP001447979"/>
    </source>
</evidence>
<name>A0ABV1CBC0_9FIRM</name>
<dbReference type="EMBL" id="JBBMFO010000001">
    <property type="protein sequence ID" value="MEQ2400112.1"/>
    <property type="molecule type" value="Genomic_DNA"/>
</dbReference>
<proteinExistence type="predicted"/>
<gene>
    <name evidence="2" type="ORF">WMO19_00680</name>
</gene>
<accession>A0ABV1CBC0</accession>
<protein>
    <submittedName>
        <fullName evidence="2">Uncharacterized protein</fullName>
    </submittedName>
</protein>
<evidence type="ECO:0000256" key="1">
    <source>
        <dbReference type="SAM" id="Coils"/>
    </source>
</evidence>
<comment type="caution">
    <text evidence="2">The sequence shown here is derived from an EMBL/GenBank/DDBJ whole genome shotgun (WGS) entry which is preliminary data.</text>
</comment>